<dbReference type="Gene3D" id="3.55.50.30">
    <property type="match status" value="1"/>
</dbReference>
<keyword evidence="1" id="KW-0812">Transmembrane</keyword>
<dbReference type="RefSeq" id="WP_149909510.1">
    <property type="nucleotide sequence ID" value="NZ_CP192766.1"/>
</dbReference>
<dbReference type="Pfam" id="PF16344">
    <property type="entry name" value="FecR_C"/>
    <property type="match status" value="1"/>
</dbReference>
<evidence type="ECO:0000313" key="5">
    <source>
        <dbReference type="Proteomes" id="UP001277561"/>
    </source>
</evidence>
<comment type="caution">
    <text evidence="4">The sequence shown here is derived from an EMBL/GenBank/DDBJ whole genome shotgun (WGS) entry which is preliminary data.</text>
</comment>
<keyword evidence="1" id="KW-1133">Transmembrane helix</keyword>
<dbReference type="PANTHER" id="PTHR30273">
    <property type="entry name" value="PERIPLASMIC SIGNAL SENSOR AND SIGMA FACTOR ACTIVATOR FECR-RELATED"/>
    <property type="match status" value="1"/>
</dbReference>
<evidence type="ECO:0000259" key="2">
    <source>
        <dbReference type="Pfam" id="PF04773"/>
    </source>
</evidence>
<keyword evidence="5" id="KW-1185">Reference proteome</keyword>
<dbReference type="EMBL" id="JAVRAD010000018">
    <property type="protein sequence ID" value="MDX8332506.1"/>
    <property type="molecule type" value="Genomic_DNA"/>
</dbReference>
<feature type="domain" description="FecR protein" evidence="2">
    <location>
        <begin position="130"/>
        <end position="222"/>
    </location>
</feature>
<sequence length="336" mass="36800">MGHDRPTTTGDTQGYVHPDPVMDAALNWFFLIQADPDNRVLRDRFEAWRREAPANNSKFQAVAAAWDIPEATEVAHNLAKATITPPPVNVVEFKQPKKKIVGWIAAIAAAILVTIGLQQYPSLSIRWEADYLTAAGDQREVNLPDGSKVTMNTNTAIALDFKNGARSVQLLKGEAYFDVVHDPSHPFIVAAEFSKVEVKGTAFSVRSDDNQDLVTLERGHVEVRRPSDLSDRADLDPGQAIVATATSILPAHSIDSSVAFAWLKGQVAFQDRPFKSVVHELSRYYGYSVVIANGAYDGVKVNGRYRVNDPERAIRSLATTVGASVTRIPGGILILR</sequence>
<name>A0ABU4W6F2_9HYPH</name>
<dbReference type="InterPro" id="IPR032508">
    <property type="entry name" value="FecR_C"/>
</dbReference>
<feature type="domain" description="Protein FecR C-terminal" evidence="3">
    <location>
        <begin position="268"/>
        <end position="326"/>
    </location>
</feature>
<dbReference type="PIRSF" id="PIRSF018266">
    <property type="entry name" value="FecR"/>
    <property type="match status" value="1"/>
</dbReference>
<dbReference type="InterPro" id="IPR006860">
    <property type="entry name" value="FecR"/>
</dbReference>
<feature type="transmembrane region" description="Helical" evidence="1">
    <location>
        <begin position="100"/>
        <end position="117"/>
    </location>
</feature>
<keyword evidence="1" id="KW-0472">Membrane</keyword>
<protein>
    <submittedName>
        <fullName evidence="4">FecR domain-containing protein</fullName>
    </submittedName>
</protein>
<gene>
    <name evidence="4" type="ORF">RMS29_25175</name>
</gene>
<evidence type="ECO:0000313" key="4">
    <source>
        <dbReference type="EMBL" id="MDX8332506.1"/>
    </source>
</evidence>
<organism evidence="4 5">
    <name type="scientific">Agrobacterium rosae</name>
    <dbReference type="NCBI Taxonomy" id="1972867"/>
    <lineage>
        <taxon>Bacteria</taxon>
        <taxon>Pseudomonadati</taxon>
        <taxon>Pseudomonadota</taxon>
        <taxon>Alphaproteobacteria</taxon>
        <taxon>Hyphomicrobiales</taxon>
        <taxon>Rhizobiaceae</taxon>
        <taxon>Rhizobium/Agrobacterium group</taxon>
        <taxon>Agrobacterium</taxon>
    </lineage>
</organism>
<reference evidence="4" key="1">
    <citation type="journal article" date="2023" name="Phytobiomes J">
        <title>Deciphering the key players within the bacterial microbiota associated with aerial crown gall tumors on rhododendron: Insights into the gallobiome.</title>
        <authorList>
            <person name="Kuzmanovic N."/>
            <person name="Nesme J."/>
            <person name="Wolf J."/>
            <person name="Neumann-Schaal M."/>
            <person name="Petersen J."/>
            <person name="Fernandez-Gnecco G."/>
            <person name="Sproeer C."/>
            <person name="Bunk B."/>
            <person name="Overmann J."/>
            <person name="Sorensen S.J."/>
            <person name="Idczak E."/>
            <person name="Smalla K."/>
        </authorList>
    </citation>
    <scope>NUCLEOTIDE SEQUENCE [LARGE SCALE GENOMIC DNA]</scope>
    <source>
        <strain evidence="4">Rho-14.1</strain>
    </source>
</reference>
<dbReference type="PANTHER" id="PTHR30273:SF2">
    <property type="entry name" value="PROTEIN FECR"/>
    <property type="match status" value="1"/>
</dbReference>
<dbReference type="Pfam" id="PF04773">
    <property type="entry name" value="FecR"/>
    <property type="match status" value="1"/>
</dbReference>
<evidence type="ECO:0000259" key="3">
    <source>
        <dbReference type="Pfam" id="PF16344"/>
    </source>
</evidence>
<dbReference type="Gene3D" id="2.60.120.1440">
    <property type="match status" value="1"/>
</dbReference>
<accession>A0ABU4W6F2</accession>
<dbReference type="Proteomes" id="UP001277561">
    <property type="component" value="Unassembled WGS sequence"/>
</dbReference>
<dbReference type="InterPro" id="IPR012373">
    <property type="entry name" value="Ferrdict_sens_TM"/>
</dbReference>
<proteinExistence type="predicted"/>
<evidence type="ECO:0000256" key="1">
    <source>
        <dbReference type="SAM" id="Phobius"/>
    </source>
</evidence>